<keyword evidence="3 11" id="KW-1134">Transmembrane beta strand</keyword>
<dbReference type="PANTHER" id="PTHR32552:SF81">
    <property type="entry name" value="TONB-DEPENDENT OUTER MEMBRANE RECEPTOR"/>
    <property type="match status" value="1"/>
</dbReference>
<evidence type="ECO:0000313" key="13">
    <source>
        <dbReference type="EMBL" id="ODP38432.1"/>
    </source>
</evidence>
<dbReference type="Pfam" id="PF07715">
    <property type="entry name" value="Plug"/>
    <property type="match status" value="1"/>
</dbReference>
<evidence type="ECO:0000256" key="11">
    <source>
        <dbReference type="PROSITE-ProRule" id="PRU01360"/>
    </source>
</evidence>
<sequence>MLFAAAPAIAQDAAAAAVAQEDAPDSAIPDIVVTARRREESLQTVPVAVTAVTSEMLTERNIQTTIDLQKVVPGVVFSGAGTEANTTLTIRGQGKDVIGPGLPSVISYFNEVPLPGFGSSIPTYDISSVQVLKGPQGTLFGRNTTGGALLIYSQAPTDRFEGYGQVTVGEYGWHAIQGAVNLPITQGVALRVAGNIERRDGFTENLGVGADFDPLHNDSFRVSLRLAPLDFIENTFVYDYFIRSGPYIGVTPTQVASPTPPYRNGQNYAGIVGAANAQLINDTFNCNTSVNCDVDLMVERQRQIGPRKVYSDVDAFDRTRLQGISNTTTIDLGAVTIKNIFGWRKTEVDQRGNTDGVPVPLINTALTRHEAQITDELQLSGSAFEDRLDFLVGGFYLKTRPTGSISLFSDFLRPPSIPLATWRLSTVGNTLYREQSKAVFGNLTYSFGGGLEGLSATAAARYTWDSQGVCSVTLGGASTPLQSTAQCRTYANRFDIDAKFEKLTWTVGLDYKIDENFFTYAVARRGYRSGGSNPPLLGGALTSLQFYQPQTVDDIEVGLKTNWRSGDFSGRVNIAAYRGIFNDLQRQIAGIPANLDGDNNSANDPASTALIINGAKARVQGIEIDGFIQPVRGLQFTFGGSLIDAKYLEFTNPAILNGVATSSGIFLNTPKTSFSLGARAELANIDGMTVTLSGDYYWTDGYRKGIVAAVPSYDLANLRLEVANIADQNLSVTLFVDNLFDKEYYINNSLSGPSPGTTTFSYGPPRMFGVRARFGFGD</sequence>
<evidence type="ECO:0000256" key="2">
    <source>
        <dbReference type="ARBA" id="ARBA00022448"/>
    </source>
</evidence>
<keyword evidence="2 11" id="KW-0813">Transport</keyword>
<dbReference type="AlphaFoldDB" id="A0A1E3LX87"/>
<dbReference type="STRING" id="1888892.BFL28_13700"/>
<organism evidence="13 14">
    <name type="scientific">Sphingomonas turrisvirgatae</name>
    <dbReference type="NCBI Taxonomy" id="1888892"/>
    <lineage>
        <taxon>Bacteria</taxon>
        <taxon>Pseudomonadati</taxon>
        <taxon>Pseudomonadota</taxon>
        <taxon>Alphaproteobacteria</taxon>
        <taxon>Sphingomonadales</taxon>
        <taxon>Sphingomonadaceae</taxon>
        <taxon>Sphingomonas</taxon>
    </lineage>
</organism>
<keyword evidence="4" id="KW-0410">Iron transport</keyword>
<evidence type="ECO:0000256" key="8">
    <source>
        <dbReference type="ARBA" id="ARBA00023077"/>
    </source>
</evidence>
<evidence type="ECO:0000256" key="7">
    <source>
        <dbReference type="ARBA" id="ARBA00023065"/>
    </source>
</evidence>
<dbReference type="EMBL" id="MDDS01000014">
    <property type="protein sequence ID" value="ODP38432.1"/>
    <property type="molecule type" value="Genomic_DNA"/>
</dbReference>
<keyword evidence="7" id="KW-0406">Ion transport</keyword>
<keyword evidence="8" id="KW-0798">TonB box</keyword>
<dbReference type="InterPro" id="IPR036942">
    <property type="entry name" value="Beta-barrel_TonB_sf"/>
</dbReference>
<keyword evidence="5 11" id="KW-0812">Transmembrane</keyword>
<dbReference type="PANTHER" id="PTHR32552">
    <property type="entry name" value="FERRICHROME IRON RECEPTOR-RELATED"/>
    <property type="match status" value="1"/>
</dbReference>
<evidence type="ECO:0000256" key="1">
    <source>
        <dbReference type="ARBA" id="ARBA00004571"/>
    </source>
</evidence>
<dbReference type="SUPFAM" id="SSF56935">
    <property type="entry name" value="Porins"/>
    <property type="match status" value="1"/>
</dbReference>
<dbReference type="GO" id="GO:0006826">
    <property type="term" value="P:iron ion transport"/>
    <property type="evidence" value="ECO:0007669"/>
    <property type="project" value="UniProtKB-KW"/>
</dbReference>
<keyword evidence="9 11" id="KW-0472">Membrane</keyword>
<dbReference type="InterPro" id="IPR012910">
    <property type="entry name" value="Plug_dom"/>
</dbReference>
<reference evidence="13 14" key="1">
    <citation type="submission" date="2016-08" db="EMBL/GenBank/DDBJ databases">
        <title>Draft genome of the agarase producing Sphingomonas sp. MCT13.</title>
        <authorList>
            <person name="D'Andrea M.M."/>
            <person name="Rossolini G.M."/>
            <person name="Thaller M.C."/>
        </authorList>
    </citation>
    <scope>NUCLEOTIDE SEQUENCE [LARGE SCALE GENOMIC DNA]</scope>
    <source>
        <strain evidence="13 14">MCT13</strain>
    </source>
</reference>
<feature type="domain" description="TonB-dependent receptor plug" evidence="12">
    <location>
        <begin position="42"/>
        <end position="148"/>
    </location>
</feature>
<evidence type="ECO:0000256" key="10">
    <source>
        <dbReference type="ARBA" id="ARBA00023237"/>
    </source>
</evidence>
<dbReference type="Gene3D" id="2.40.170.20">
    <property type="entry name" value="TonB-dependent receptor, beta-barrel domain"/>
    <property type="match status" value="1"/>
</dbReference>
<evidence type="ECO:0000256" key="6">
    <source>
        <dbReference type="ARBA" id="ARBA00023004"/>
    </source>
</evidence>
<evidence type="ECO:0000256" key="9">
    <source>
        <dbReference type="ARBA" id="ARBA00023136"/>
    </source>
</evidence>
<proteinExistence type="inferred from homology"/>
<evidence type="ECO:0000259" key="12">
    <source>
        <dbReference type="Pfam" id="PF07715"/>
    </source>
</evidence>
<protein>
    <recommendedName>
        <fullName evidence="12">TonB-dependent receptor plug domain-containing protein</fullName>
    </recommendedName>
</protein>
<comment type="caution">
    <text evidence="13">The sequence shown here is derived from an EMBL/GenBank/DDBJ whole genome shotgun (WGS) entry which is preliminary data.</text>
</comment>
<comment type="similarity">
    <text evidence="11">Belongs to the TonB-dependent receptor family.</text>
</comment>
<gene>
    <name evidence="13" type="ORF">BFL28_13700</name>
</gene>
<keyword evidence="6" id="KW-0408">Iron</keyword>
<evidence type="ECO:0000313" key="14">
    <source>
        <dbReference type="Proteomes" id="UP000094487"/>
    </source>
</evidence>
<dbReference type="GO" id="GO:0009279">
    <property type="term" value="C:cell outer membrane"/>
    <property type="evidence" value="ECO:0007669"/>
    <property type="project" value="UniProtKB-SubCell"/>
</dbReference>
<evidence type="ECO:0000256" key="5">
    <source>
        <dbReference type="ARBA" id="ARBA00022692"/>
    </source>
</evidence>
<dbReference type="InterPro" id="IPR039426">
    <property type="entry name" value="TonB-dep_rcpt-like"/>
</dbReference>
<keyword evidence="10 11" id="KW-0998">Cell outer membrane</keyword>
<comment type="subcellular location">
    <subcellularLocation>
        <location evidence="1 11">Cell outer membrane</location>
        <topology evidence="1 11">Multi-pass membrane protein</topology>
    </subcellularLocation>
</comment>
<evidence type="ECO:0000256" key="4">
    <source>
        <dbReference type="ARBA" id="ARBA00022496"/>
    </source>
</evidence>
<accession>A0A1E3LX87</accession>
<keyword evidence="14" id="KW-1185">Reference proteome</keyword>
<name>A0A1E3LX87_9SPHN</name>
<dbReference type="Proteomes" id="UP000094487">
    <property type="component" value="Unassembled WGS sequence"/>
</dbReference>
<dbReference type="RefSeq" id="WP_069319864.1">
    <property type="nucleotide sequence ID" value="NZ_MDDS01000014.1"/>
</dbReference>
<evidence type="ECO:0000256" key="3">
    <source>
        <dbReference type="ARBA" id="ARBA00022452"/>
    </source>
</evidence>
<dbReference type="PROSITE" id="PS52016">
    <property type="entry name" value="TONB_DEPENDENT_REC_3"/>
    <property type="match status" value="1"/>
</dbReference>